<dbReference type="VEuPathDB" id="FungiDB:VP01_2166g1"/>
<sequence>MCCGLVICTVGGQRRCVTSDPNEYHILPQLIFCPQTISLRLSAFTDFPSFFLLFIYLFIYVLLFLFYFIDLFIGCKIYIYVFFLCGMSSQIGPFSTFDNQYVQITWPLDANKYFFCCCDHSNDHQISQHGFSAKKEKKLSLTDYTQNITYSFLPGHLSKTALEKILLIINNSSGTLTVSLKVKGGYLIRVSHSNNLTIIIESITYNCDKSVVTVKIGTNDLIWGISDRYLDSSDARCGERRRVLLSFLVTVCECFQRVLTNLGYFPILLRQVLICCHMPGNLCYFWLSDCSMVGLSAESDSELTFLFFSHLEQRLALVEGGSFSSCEIKKGPIFDENGNSEVDWLGSNQSLESSGRSALKQAAEILKSLRNWHNLLSKASPVTMVPQVDYSHPRITEAVQFNCNELDFGMLDGSALRRWELLRSTAIAWMQGGRYNDLVFNKMEGWKYLLKCKLFYKPSWQLEDQIHHTWFVSLSTTISGPWVTWRTLFDQASTYPFQRETPTNESLTFEIQSLLSQNQLSNSFLFRLSSTQYQSIKVPSFSTSSNPSIKSLDIRTDQSID</sequence>
<evidence type="ECO:0000313" key="3">
    <source>
        <dbReference type="Proteomes" id="UP000037035"/>
    </source>
</evidence>
<feature type="transmembrane region" description="Helical" evidence="1">
    <location>
        <begin position="50"/>
        <end position="70"/>
    </location>
</feature>
<evidence type="ECO:0000256" key="1">
    <source>
        <dbReference type="SAM" id="Phobius"/>
    </source>
</evidence>
<keyword evidence="1" id="KW-0812">Transmembrane</keyword>
<reference evidence="2 3" key="1">
    <citation type="submission" date="2015-08" db="EMBL/GenBank/DDBJ databases">
        <title>Next Generation Sequencing and Analysis of the Genome of Puccinia sorghi L Schw, the Causal Agent of Maize Common Rust.</title>
        <authorList>
            <person name="Rochi L."/>
            <person name="Burguener G."/>
            <person name="Darino M."/>
            <person name="Turjanski A."/>
            <person name="Kreff E."/>
            <person name="Dieguez M.J."/>
            <person name="Sacco F."/>
        </authorList>
    </citation>
    <scope>NUCLEOTIDE SEQUENCE [LARGE SCALE GENOMIC DNA]</scope>
    <source>
        <strain evidence="2 3">RO10H11247</strain>
    </source>
</reference>
<keyword evidence="1" id="KW-0472">Membrane</keyword>
<protein>
    <submittedName>
        <fullName evidence="2">Uncharacterized protein</fullName>
    </submittedName>
</protein>
<dbReference type="Proteomes" id="UP000037035">
    <property type="component" value="Unassembled WGS sequence"/>
</dbReference>
<gene>
    <name evidence="2" type="ORF">VP01_2166g1</name>
</gene>
<keyword evidence="3" id="KW-1185">Reference proteome</keyword>
<comment type="caution">
    <text evidence="2">The sequence shown here is derived from an EMBL/GenBank/DDBJ whole genome shotgun (WGS) entry which is preliminary data.</text>
</comment>
<proteinExistence type="predicted"/>
<evidence type="ECO:0000313" key="2">
    <source>
        <dbReference type="EMBL" id="KNZ57414.1"/>
    </source>
</evidence>
<accession>A0A0L6V9N9</accession>
<dbReference type="AlphaFoldDB" id="A0A0L6V9N9"/>
<dbReference type="EMBL" id="LAVV01007021">
    <property type="protein sequence ID" value="KNZ57414.1"/>
    <property type="molecule type" value="Genomic_DNA"/>
</dbReference>
<keyword evidence="1" id="KW-1133">Transmembrane helix</keyword>
<name>A0A0L6V9N9_9BASI</name>
<organism evidence="2 3">
    <name type="scientific">Puccinia sorghi</name>
    <dbReference type="NCBI Taxonomy" id="27349"/>
    <lineage>
        <taxon>Eukaryota</taxon>
        <taxon>Fungi</taxon>
        <taxon>Dikarya</taxon>
        <taxon>Basidiomycota</taxon>
        <taxon>Pucciniomycotina</taxon>
        <taxon>Pucciniomycetes</taxon>
        <taxon>Pucciniales</taxon>
        <taxon>Pucciniaceae</taxon>
        <taxon>Puccinia</taxon>
    </lineage>
</organism>